<sequence length="701" mass="77448">MASDRDDFHIRPGRSRAGGRSVRPRSLPFVRQVEIAVQKAGGDPSRIGRGPALADGRKGEESGRFNARGRGAKVAASLPRDDGGWQRDSAGRFRSRRVVVKARVVKLNPQRGSHSAKMRGAMSKAVDAHLHYLERDGVTRDGEKGRAYSAFENEADGCAFVERGREDRHQFRFIVAPEDASDMADLRGFTRDLMRKMEQDLETGLDWIAVDHHNTGHPHTHIIVRGVLDDGRILNIAGDYIAHGVRHRASELVTLELGHQSEIELQTKLANEVAAERLTRLDKMLLAEQREQGVIDLRLGEGASYLVQENRALLLGRARRLERYGLATKLEMGRWTISDRAEPMLKELGARNEAIETIHRALAGHGLADERVDAQYACHGETGKEPIVGRVLAKGLAGDEMSERVYLVVDGVDGRVHHMEFADPTRIEGVGQGMIVEAAPAVSGPRPADRNISIVTEGGGVYRPSAHLERIRESFERQGKDPDAFVRFHVRRLEALRRAGDVERVDADHWRVPTDIVERGRAYDLAQGGDGLSVRTLSTFDLERQIASDGATWLDRELVADKQTSLVEAGFGRDVKNALHRRAERLEEMGLATDNGKSISIPRSAIATLEQREVERVGRQMAAERGLSYSPSGLGEYVSGRLAGVANLASGRFAMIEDGLGFQLVPWQPILEKRIGQYLSGVHRDGGGIEWDLGRKRGLGL</sequence>
<feature type="region of interest" description="Disordered" evidence="1">
    <location>
        <begin position="38"/>
        <end position="89"/>
    </location>
</feature>
<feature type="compositionally biased region" description="Basic and acidic residues" evidence="1">
    <location>
        <begin position="1"/>
        <end position="10"/>
    </location>
</feature>
<dbReference type="Pfam" id="PF03432">
    <property type="entry name" value="Relaxase"/>
    <property type="match status" value="1"/>
</dbReference>
<dbReference type="Proteomes" id="UP000316781">
    <property type="component" value="Unassembled WGS sequence"/>
</dbReference>
<comment type="caution">
    <text evidence="3">The sequence shown here is derived from an EMBL/GenBank/DDBJ whole genome shotgun (WGS) entry which is preliminary data.</text>
</comment>
<reference evidence="3 4" key="1">
    <citation type="submission" date="2019-07" db="EMBL/GenBank/DDBJ databases">
        <title>Ln-dependent methylotrophs.</title>
        <authorList>
            <person name="Tani A."/>
        </authorList>
    </citation>
    <scope>NUCLEOTIDE SEQUENCE [LARGE SCALE GENOMIC DNA]</scope>
    <source>
        <strain evidence="3 4">SM89A</strain>
    </source>
</reference>
<organism evidence="3 4">
    <name type="scientific">Methylosinus sporium</name>
    <dbReference type="NCBI Taxonomy" id="428"/>
    <lineage>
        <taxon>Bacteria</taxon>
        <taxon>Pseudomonadati</taxon>
        <taxon>Pseudomonadota</taxon>
        <taxon>Alphaproteobacteria</taxon>
        <taxon>Hyphomicrobiales</taxon>
        <taxon>Methylocystaceae</taxon>
        <taxon>Methylosinus</taxon>
    </lineage>
</organism>
<feature type="region of interest" description="Disordered" evidence="1">
    <location>
        <begin position="1"/>
        <end position="25"/>
    </location>
</feature>
<protein>
    <submittedName>
        <fullName evidence="3">DUF3363 domain-containing protein</fullName>
    </submittedName>
</protein>
<gene>
    <name evidence="3" type="ORF">FM996_12765</name>
</gene>
<accession>A0A549SRJ6</accession>
<dbReference type="EMBL" id="VJMF01000047">
    <property type="protein sequence ID" value="TRL32234.1"/>
    <property type="molecule type" value="Genomic_DNA"/>
</dbReference>
<dbReference type="InterPro" id="IPR005094">
    <property type="entry name" value="Endonuclease_MobA/VirD2"/>
</dbReference>
<evidence type="ECO:0000313" key="3">
    <source>
        <dbReference type="EMBL" id="TRL32234.1"/>
    </source>
</evidence>
<feature type="domain" description="MobA/VirD2-like nuclease" evidence="2">
    <location>
        <begin position="174"/>
        <end position="238"/>
    </location>
</feature>
<dbReference type="Pfam" id="PF11843">
    <property type="entry name" value="DUF3363"/>
    <property type="match status" value="1"/>
</dbReference>
<name>A0A549SRJ6_METSR</name>
<evidence type="ECO:0000313" key="4">
    <source>
        <dbReference type="Proteomes" id="UP000316781"/>
    </source>
</evidence>
<proteinExistence type="predicted"/>
<evidence type="ECO:0000259" key="2">
    <source>
        <dbReference type="Pfam" id="PF03432"/>
    </source>
</evidence>
<evidence type="ECO:0000256" key="1">
    <source>
        <dbReference type="SAM" id="MobiDB-lite"/>
    </source>
</evidence>
<feature type="compositionally biased region" description="Basic and acidic residues" evidence="1">
    <location>
        <begin position="79"/>
        <end position="89"/>
    </location>
</feature>
<dbReference type="AlphaFoldDB" id="A0A549SRJ6"/>
<dbReference type="InterPro" id="IPR021795">
    <property type="entry name" value="DUF3363"/>
</dbReference>